<dbReference type="EMBL" id="CP042905">
    <property type="protein sequence ID" value="QEE17771.1"/>
    <property type="molecule type" value="Genomic_DNA"/>
</dbReference>
<gene>
    <name evidence="1" type="ORF">DSAG12_03609</name>
</gene>
<protein>
    <submittedName>
        <fullName evidence="1">Uncharacterized protein</fullName>
    </submittedName>
</protein>
<reference evidence="1" key="1">
    <citation type="journal article" date="2020" name="Nature">
        <title>Isolation of an archaeon at the prokaryote-eukaryote interface.</title>
        <authorList>
            <person name="Imachi H."/>
            <person name="Nobu M.K."/>
            <person name="Nakahara N."/>
            <person name="Morono Y."/>
            <person name="Ogawara M."/>
            <person name="Takaki Y."/>
            <person name="Takano Y."/>
            <person name="Uematsu K."/>
            <person name="Ikuta T."/>
            <person name="Ito M."/>
            <person name="Matsui Y."/>
            <person name="Miyazaki M."/>
            <person name="Murata K."/>
            <person name="Saito Y."/>
            <person name="Sakai S."/>
            <person name="Song C."/>
            <person name="Tasumi E."/>
            <person name="Yamanaka Y."/>
            <person name="Yamaguchi T."/>
            <person name="Kamagata Y."/>
            <person name="Tamaki H."/>
            <person name="Takai K."/>
        </authorList>
    </citation>
    <scope>NUCLEOTIDE SEQUENCE [LARGE SCALE GENOMIC DNA]</scope>
    <source>
        <strain evidence="1">MK-D1</strain>
    </source>
</reference>
<evidence type="ECO:0000313" key="1">
    <source>
        <dbReference type="EMBL" id="QEE17771.1"/>
    </source>
</evidence>
<organism evidence="1">
    <name type="scientific">Promethearchaeum syntrophicum</name>
    <dbReference type="NCBI Taxonomy" id="2594042"/>
    <lineage>
        <taxon>Archaea</taxon>
        <taxon>Promethearchaeati</taxon>
        <taxon>Promethearchaeota</taxon>
        <taxon>Promethearchaeia</taxon>
        <taxon>Promethearchaeales</taxon>
        <taxon>Promethearchaeaceae</taxon>
        <taxon>Promethearchaeum</taxon>
    </lineage>
</organism>
<dbReference type="AlphaFoldDB" id="A0A5B9DFH3"/>
<proteinExistence type="predicted"/>
<name>A0A5B9DFH3_9ARCH</name>
<accession>A0A5B9DFH3</accession>
<sequence length="544" mass="63984">MAKKKIGRLRDAEIKKHLWRFAKKEYNEKKPLDVSLLRVNPRVVFKRGGKLPSIVIKNLKKTAYVICLNYGNTMKVYYFNHEGISLGASNVPSSGRIILELLNYTTQILHFPKIQRVNAMDRTTSQFRAFFHRLAHQYSQKFGIKLIPLPAISLKGNIHEKNGIRIGVEQGSDKNILHVDVRYTSPDYAELTLLRELFPILTNTDPERETVQCLSTIWALTTGRTGFENEFFDRMKRTYENLGLTNDVINWIRSTLRENMEEYPNFHMDHFADFFIQAYRMVLDFEPFEKYRINALFLLWIMHNGMFEFREFLQIGNRILRKLWIYYNLLHYLFKNEDFCQVYGIDTEKAQKDESILNLYLFSYVVLDKKSSTTREFFEKIMPDYLEIKHTLIKLDVSNFPAFIPQNLLEETFVKETMFCLFHTKGLIVESIDKMSMASNSEDAIEIRIKNLTPWKLTNARFKADFKPYIRMKLLEIVPTQVSSFTGEITLKLKFKSKETTGRCRLSVKLVFEDPVNPVPGAKKRFKMSYSESIIIKEIDINIQ</sequence>